<dbReference type="PROSITE" id="PS01057">
    <property type="entry name" value="SAICAR_SYNTHETASE_1"/>
    <property type="match status" value="1"/>
</dbReference>
<keyword evidence="6 8" id="KW-0067">ATP-binding</keyword>
<keyword evidence="4 8" id="KW-0547">Nucleotide-binding</keyword>
<evidence type="ECO:0000313" key="10">
    <source>
        <dbReference type="EMBL" id="BAP58819.1"/>
    </source>
</evidence>
<dbReference type="AlphaFoldDB" id="A0A090AMJ6"/>
<dbReference type="RefSeq" id="WP_041063398.1">
    <property type="nucleotide sequence ID" value="NZ_AP014521.1"/>
</dbReference>
<dbReference type="Gene3D" id="3.30.470.20">
    <property type="entry name" value="ATP-grasp fold, B domain"/>
    <property type="match status" value="1"/>
</dbReference>
<dbReference type="KEGG" id="sbw:TGUWTKB_5950"/>
<reference evidence="10 11" key="2">
    <citation type="journal article" date="2014" name="Curr. Biol.">
        <title>Symbiont-Supplemented Maternal Investment Underpinning Host's Ecological Adaptation.</title>
        <authorList>
            <person name="Kaiwa N."/>
            <person name="Hosokawa T."/>
            <person name="Nikoh N."/>
            <person name="Tanahashi M."/>
            <person name="Moriyama M."/>
            <person name="Meng X.Y."/>
            <person name="Maeda T."/>
            <person name="Yamaguchi K."/>
            <person name="Shigenobu S."/>
            <person name="Ito M."/>
            <person name="Fukatsu T."/>
        </authorList>
    </citation>
    <scope>NUCLEOTIDE SEQUENCE [LARGE SCALE GENOMIC DNA]</scope>
    <source>
        <strain evidence="10 11">UwTKB</strain>
    </source>
</reference>
<evidence type="ECO:0000256" key="7">
    <source>
        <dbReference type="ARBA" id="ARBA00048475"/>
    </source>
</evidence>
<dbReference type="GO" id="GO:0005829">
    <property type="term" value="C:cytosol"/>
    <property type="evidence" value="ECO:0007669"/>
    <property type="project" value="TreeGrafter"/>
</dbReference>
<dbReference type="PANTHER" id="PTHR43599:SF3">
    <property type="entry name" value="SI:DKEY-6E2.2"/>
    <property type="match status" value="1"/>
</dbReference>
<keyword evidence="11" id="KW-1185">Reference proteome</keyword>
<dbReference type="InterPro" id="IPR018236">
    <property type="entry name" value="SAICAR_synthetase_CS"/>
</dbReference>
<dbReference type="SUPFAM" id="SSF56104">
    <property type="entry name" value="SAICAR synthase-like"/>
    <property type="match status" value="1"/>
</dbReference>
<sequence>MCKKIFSKGKTKTLYCTEHVDFLIMKFRDDISSKNGKNCSSIKQKGDVNNQLNYFIMNYLSKNDIPVHVIKLINKNQVLVKKLTMFPIEFVIRNRVAGSLSKRLHLEEGNIIKPQIFELFLKNDKKNDPMINESYCEAFGWISKQHLEKIYILLKNINNILIKLFSKVQLILVDFKLEFGLFKNNLTLGDEISLDCMRIWDKKTLKKMDKDRFRKNLNNIIESYKEVNQRLGIYDF</sequence>
<dbReference type="PANTHER" id="PTHR43599">
    <property type="entry name" value="MULTIFUNCTIONAL PROTEIN ADE2"/>
    <property type="match status" value="1"/>
</dbReference>
<dbReference type="GO" id="GO:0004639">
    <property type="term" value="F:phosphoribosylaminoimidazolesuccinocarboxamide synthase activity"/>
    <property type="evidence" value="ECO:0007669"/>
    <property type="project" value="UniProtKB-UniRule"/>
</dbReference>
<dbReference type="InterPro" id="IPR028923">
    <property type="entry name" value="SAICAR_synt/ADE2_N"/>
</dbReference>
<dbReference type="EMBL" id="AP014521">
    <property type="protein sequence ID" value="BAP58819.1"/>
    <property type="molecule type" value="Genomic_DNA"/>
</dbReference>
<organism evidence="10 11">
    <name type="scientific">Candidatus Tachikawaea gelatinosa</name>
    <dbReference type="NCBI Taxonomy" id="1410383"/>
    <lineage>
        <taxon>Bacteria</taxon>
        <taxon>Pseudomonadati</taxon>
        <taxon>Pseudomonadota</taxon>
        <taxon>Gammaproteobacteria</taxon>
        <taxon>Enterobacterales</taxon>
        <taxon>Enterobacteriaceae</taxon>
        <taxon>Candidatus Tachikawaea</taxon>
    </lineage>
</organism>
<dbReference type="Gene3D" id="3.30.200.20">
    <property type="entry name" value="Phosphorylase Kinase, domain 1"/>
    <property type="match status" value="1"/>
</dbReference>
<dbReference type="Proteomes" id="UP000031627">
    <property type="component" value="Chromosome"/>
</dbReference>
<dbReference type="HAMAP" id="MF_00137">
    <property type="entry name" value="SAICAR_synth"/>
    <property type="match status" value="1"/>
</dbReference>
<evidence type="ECO:0000256" key="6">
    <source>
        <dbReference type="ARBA" id="ARBA00022840"/>
    </source>
</evidence>
<dbReference type="FunFam" id="3.30.470.20:FF:000006">
    <property type="entry name" value="Phosphoribosylaminoimidazole-succinocarboxamide synthase"/>
    <property type="match status" value="1"/>
</dbReference>
<evidence type="ECO:0000256" key="2">
    <source>
        <dbReference type="ARBA" id="ARBA00010190"/>
    </source>
</evidence>
<comment type="similarity">
    <text evidence="2 8">Belongs to the SAICAR synthetase family.</text>
</comment>
<dbReference type="GO" id="GO:0006189">
    <property type="term" value="P:'de novo' IMP biosynthetic process"/>
    <property type="evidence" value="ECO:0007669"/>
    <property type="project" value="UniProtKB-UniRule"/>
</dbReference>
<evidence type="ECO:0000256" key="8">
    <source>
        <dbReference type="HAMAP-Rule" id="MF_00137"/>
    </source>
</evidence>
<keyword evidence="5 8" id="KW-0658">Purine biosynthesis</keyword>
<evidence type="ECO:0000256" key="1">
    <source>
        <dbReference type="ARBA" id="ARBA00004672"/>
    </source>
</evidence>
<reference evidence="11" key="1">
    <citation type="submission" date="2013-11" db="EMBL/GenBank/DDBJ databases">
        <title>Symbiont-containing voluminous jelly as an extraordinary maternal gift for overwintering insect nymphs.</title>
        <authorList>
            <person name="Kaiwa N."/>
            <person name="Hosokawa T."/>
            <person name="Nikoh N."/>
            <person name="Meng X.Y."/>
            <person name="Tanahashi M."/>
            <person name="Moriyama M."/>
            <person name="Maeda T."/>
            <person name="Yamaguchi K."/>
            <person name="Shigenobu S."/>
            <person name="Ito M."/>
            <person name="Fukatsu T."/>
        </authorList>
    </citation>
    <scope>NUCLEOTIDE SEQUENCE [LARGE SCALE GENOMIC DNA]</scope>
    <source>
        <strain evidence="11">UwTKB</strain>
    </source>
</reference>
<gene>
    <name evidence="8 10" type="primary">purC</name>
    <name evidence="10" type="ORF">TGUWTKB_5950</name>
</gene>
<dbReference type="UniPathway" id="UPA00074">
    <property type="reaction ID" value="UER00131"/>
</dbReference>
<accession>A0A090AMJ6</accession>
<dbReference type="GO" id="GO:0005524">
    <property type="term" value="F:ATP binding"/>
    <property type="evidence" value="ECO:0007669"/>
    <property type="project" value="UniProtKB-KW"/>
</dbReference>
<comment type="catalytic activity">
    <reaction evidence="7 8">
        <text>5-amino-1-(5-phospho-D-ribosyl)imidazole-4-carboxylate + L-aspartate + ATP = (2S)-2-[5-amino-1-(5-phospho-beta-D-ribosyl)imidazole-4-carboxamido]succinate + ADP + phosphate + 2 H(+)</text>
        <dbReference type="Rhea" id="RHEA:22628"/>
        <dbReference type="ChEBI" id="CHEBI:15378"/>
        <dbReference type="ChEBI" id="CHEBI:29991"/>
        <dbReference type="ChEBI" id="CHEBI:30616"/>
        <dbReference type="ChEBI" id="CHEBI:43474"/>
        <dbReference type="ChEBI" id="CHEBI:58443"/>
        <dbReference type="ChEBI" id="CHEBI:77657"/>
        <dbReference type="ChEBI" id="CHEBI:456216"/>
        <dbReference type="EC" id="6.3.2.6"/>
    </reaction>
</comment>
<evidence type="ECO:0000256" key="4">
    <source>
        <dbReference type="ARBA" id="ARBA00022741"/>
    </source>
</evidence>
<evidence type="ECO:0000256" key="5">
    <source>
        <dbReference type="ARBA" id="ARBA00022755"/>
    </source>
</evidence>
<comment type="pathway">
    <text evidence="1 8">Purine metabolism; IMP biosynthesis via de novo pathway; 5-amino-1-(5-phospho-D-ribosyl)imidazole-4-carboxamide from 5-amino-1-(5-phospho-D-ribosyl)imidazole-4-carboxylate: step 1/2.</text>
</comment>
<dbReference type="InterPro" id="IPR050089">
    <property type="entry name" value="SAICAR_synthetase"/>
</dbReference>
<proteinExistence type="inferred from homology"/>
<evidence type="ECO:0000259" key="9">
    <source>
        <dbReference type="Pfam" id="PF01259"/>
    </source>
</evidence>
<dbReference type="NCBIfam" id="TIGR00081">
    <property type="entry name" value="purC"/>
    <property type="match status" value="1"/>
</dbReference>
<evidence type="ECO:0000313" key="11">
    <source>
        <dbReference type="Proteomes" id="UP000031627"/>
    </source>
</evidence>
<feature type="domain" description="SAICAR synthetase/ADE2 N-terminal" evidence="9">
    <location>
        <begin position="7"/>
        <end position="230"/>
    </location>
</feature>
<dbReference type="EC" id="6.3.2.6" evidence="8"/>
<keyword evidence="3 8" id="KW-0436">Ligase</keyword>
<dbReference type="OrthoDB" id="9801549at2"/>
<dbReference type="InterPro" id="IPR001636">
    <property type="entry name" value="SAICAR_synth"/>
</dbReference>
<dbReference type="Pfam" id="PF01259">
    <property type="entry name" value="SAICAR_synt"/>
    <property type="match status" value="1"/>
</dbReference>
<dbReference type="STRING" id="1410383.TGUWTKB_5950"/>
<dbReference type="HOGENOM" id="CLU_061495_2_1_6"/>
<dbReference type="PROSITE" id="PS01058">
    <property type="entry name" value="SAICAR_SYNTHETASE_2"/>
    <property type="match status" value="1"/>
</dbReference>
<evidence type="ECO:0000256" key="3">
    <source>
        <dbReference type="ARBA" id="ARBA00022598"/>
    </source>
</evidence>
<name>A0A090AMJ6_9ENTR</name>
<protein>
    <recommendedName>
        <fullName evidence="8">Phosphoribosylaminoimidazole-succinocarboxamide synthase</fullName>
        <ecNumber evidence="8">6.3.2.6</ecNumber>
    </recommendedName>
    <alternativeName>
        <fullName evidence="8">SAICAR synthetase</fullName>
    </alternativeName>
</protein>